<reference evidence="1 2" key="1">
    <citation type="journal article" date="2019" name="Commun. Biol.">
        <title>The bagworm genome reveals a unique fibroin gene that provides high tensile strength.</title>
        <authorList>
            <person name="Kono N."/>
            <person name="Nakamura H."/>
            <person name="Ohtoshi R."/>
            <person name="Tomita M."/>
            <person name="Numata K."/>
            <person name="Arakawa K."/>
        </authorList>
    </citation>
    <scope>NUCLEOTIDE SEQUENCE [LARGE SCALE GENOMIC DNA]</scope>
</reference>
<dbReference type="Proteomes" id="UP000299102">
    <property type="component" value="Unassembled WGS sequence"/>
</dbReference>
<organism evidence="1 2">
    <name type="scientific">Eumeta variegata</name>
    <name type="common">Bagworm moth</name>
    <name type="synonym">Eumeta japonica</name>
    <dbReference type="NCBI Taxonomy" id="151549"/>
    <lineage>
        <taxon>Eukaryota</taxon>
        <taxon>Metazoa</taxon>
        <taxon>Ecdysozoa</taxon>
        <taxon>Arthropoda</taxon>
        <taxon>Hexapoda</taxon>
        <taxon>Insecta</taxon>
        <taxon>Pterygota</taxon>
        <taxon>Neoptera</taxon>
        <taxon>Endopterygota</taxon>
        <taxon>Lepidoptera</taxon>
        <taxon>Glossata</taxon>
        <taxon>Ditrysia</taxon>
        <taxon>Tineoidea</taxon>
        <taxon>Psychidae</taxon>
        <taxon>Oiketicinae</taxon>
        <taxon>Eumeta</taxon>
    </lineage>
</organism>
<evidence type="ECO:0000313" key="2">
    <source>
        <dbReference type="Proteomes" id="UP000299102"/>
    </source>
</evidence>
<keyword evidence="2" id="KW-1185">Reference proteome</keyword>
<proteinExistence type="predicted"/>
<gene>
    <name evidence="1" type="ORF">EVAR_77525_1</name>
</gene>
<dbReference type="EMBL" id="BGZK01000039">
    <property type="protein sequence ID" value="GBP10100.1"/>
    <property type="molecule type" value="Genomic_DNA"/>
</dbReference>
<evidence type="ECO:0000313" key="1">
    <source>
        <dbReference type="EMBL" id="GBP10100.1"/>
    </source>
</evidence>
<protein>
    <submittedName>
        <fullName evidence="1">Uncharacterized protein</fullName>
    </submittedName>
</protein>
<comment type="caution">
    <text evidence="1">The sequence shown here is derived from an EMBL/GenBank/DDBJ whole genome shotgun (WGS) entry which is preliminary data.</text>
</comment>
<dbReference type="AlphaFoldDB" id="A0A4C1T960"/>
<sequence length="225" mass="24916">MSHAKSRISGPSIAVYLRNEKPHDDYKPTTYYGHKERISRLSDSSADGVEISFFAYIVVLKASHYQRRATKRSIDSSQEIGHGRGVTEALITPMGSQVKPEQIEGYALRQESDSEWGILRGLSFSRQYDVQRDSPIEDSCLGRHAKPAGGNQHGPVDAFSSLSFWSIAMPATSHRSRNARGARRGRRAGRWGAVGLPSNVSSSYRYAGARGDLVWRRCLCSGLDV</sequence>
<name>A0A4C1T960_EUMVA</name>
<accession>A0A4C1T960</accession>